<keyword evidence="2" id="KW-1185">Reference proteome</keyword>
<dbReference type="SUPFAM" id="SSF140453">
    <property type="entry name" value="EsxAB dimer-like"/>
    <property type="match status" value="1"/>
</dbReference>
<dbReference type="InterPro" id="IPR036689">
    <property type="entry name" value="ESAT-6-like_sf"/>
</dbReference>
<dbReference type="InterPro" id="IPR010310">
    <property type="entry name" value="T7SS_ESAT-6-like"/>
</dbReference>
<dbReference type="eggNOG" id="ENOG5032K68">
    <property type="taxonomic scope" value="Bacteria"/>
</dbReference>
<evidence type="ECO:0000313" key="2">
    <source>
        <dbReference type="Proteomes" id="UP000093695"/>
    </source>
</evidence>
<dbReference type="Pfam" id="PF06013">
    <property type="entry name" value="WXG100"/>
    <property type="match status" value="1"/>
</dbReference>
<dbReference type="Gene3D" id="1.10.287.1060">
    <property type="entry name" value="ESAT-6-like"/>
    <property type="match status" value="1"/>
</dbReference>
<organism evidence="1 2">
    <name type="scientific">Amycolatopsis orientalis</name>
    <name type="common">Nocardia orientalis</name>
    <dbReference type="NCBI Taxonomy" id="31958"/>
    <lineage>
        <taxon>Bacteria</taxon>
        <taxon>Bacillati</taxon>
        <taxon>Actinomycetota</taxon>
        <taxon>Actinomycetes</taxon>
        <taxon>Pseudonocardiales</taxon>
        <taxon>Pseudonocardiaceae</taxon>
        <taxon>Amycolatopsis</taxon>
    </lineage>
</organism>
<proteinExistence type="predicted"/>
<evidence type="ECO:0000313" key="1">
    <source>
        <dbReference type="EMBL" id="ANN16144.1"/>
    </source>
</evidence>
<accession>A0A193BVE7</accession>
<reference evidence="1 2" key="1">
    <citation type="journal article" date="2015" name="Genome Announc.">
        <title>Draft Genome Sequence of Norvancomycin-Producing Strain Amycolatopsis orientalis CPCC200066.</title>
        <authorList>
            <person name="Lei X."/>
            <person name="Yuan F."/>
            <person name="Shi Y."/>
            <person name="Li X."/>
            <person name="Wang L."/>
            <person name="Hong B."/>
        </authorList>
    </citation>
    <scope>NUCLEOTIDE SEQUENCE [LARGE SCALE GENOMIC DNA]</scope>
    <source>
        <strain evidence="1 2">B-37</strain>
    </source>
</reference>
<dbReference type="Proteomes" id="UP000093695">
    <property type="component" value="Chromosome"/>
</dbReference>
<dbReference type="STRING" id="31958.SD37_11175"/>
<dbReference type="RefSeq" id="WP_037310386.1">
    <property type="nucleotide sequence ID" value="NZ_CP016174.1"/>
</dbReference>
<name>A0A193BVE7_AMYOR</name>
<dbReference type="AlphaFoldDB" id="A0A193BVE7"/>
<gene>
    <name evidence="1" type="ORF">SD37_11175</name>
</gene>
<sequence length="99" mass="11044">MSTPYDGFAVSGNVPHLAERMVALSKQIDAALVDLEQSIKPMTDSWIGQGATAYTDLQRRWHATTQAMEGRFAKGHQTLALSFDNYQRTDRNIGAKFQI</sequence>
<dbReference type="KEGG" id="aori:SD37_11175"/>
<protein>
    <recommendedName>
        <fullName evidence="3">ESAT-6-like protein</fullName>
    </recommendedName>
</protein>
<dbReference type="EMBL" id="CP016174">
    <property type="protein sequence ID" value="ANN16144.1"/>
    <property type="molecule type" value="Genomic_DNA"/>
</dbReference>
<evidence type="ECO:0008006" key="3">
    <source>
        <dbReference type="Google" id="ProtNLM"/>
    </source>
</evidence>